<dbReference type="RefSeq" id="WP_208231708.1">
    <property type="nucleotide sequence ID" value="NZ_JAGEVG010000001.1"/>
</dbReference>
<accession>A0ABS3SM56</accession>
<comment type="caution">
    <text evidence="1">The sequence shown here is derived from an EMBL/GenBank/DDBJ whole genome shotgun (WGS) entry which is preliminary data.</text>
</comment>
<evidence type="ECO:0000313" key="1">
    <source>
        <dbReference type="EMBL" id="MBO3096790.1"/>
    </source>
</evidence>
<sequence length="48" mass="5448">MNSDSALLAAYLAFKKTVVDKTNIIDPRDIEDDEFLMTAKIDGHHQQK</sequence>
<evidence type="ECO:0000313" key="2">
    <source>
        <dbReference type="Proteomes" id="UP000681315"/>
    </source>
</evidence>
<dbReference type="EMBL" id="JAGEVG010000001">
    <property type="protein sequence ID" value="MBO3096790.1"/>
    <property type="molecule type" value="Genomic_DNA"/>
</dbReference>
<reference evidence="1 2" key="1">
    <citation type="submission" date="2021-03" db="EMBL/GenBank/DDBJ databases">
        <title>Gelidibacter sp. nov., isolated from costal sediment.</title>
        <authorList>
            <person name="Lun K.-Y."/>
        </authorList>
    </citation>
    <scope>NUCLEOTIDE SEQUENCE [LARGE SCALE GENOMIC DNA]</scope>
    <source>
        <strain evidence="1 2">DF109</strain>
    </source>
</reference>
<protein>
    <submittedName>
        <fullName evidence="1">Uncharacterized protein</fullName>
    </submittedName>
</protein>
<proteinExistence type="predicted"/>
<gene>
    <name evidence="1" type="ORF">J4051_00795</name>
</gene>
<name>A0ABS3SM56_9FLAO</name>
<organism evidence="1 2">
    <name type="scientific">Gelidibacter pelagius</name>
    <dbReference type="NCBI Taxonomy" id="2819985"/>
    <lineage>
        <taxon>Bacteria</taxon>
        <taxon>Pseudomonadati</taxon>
        <taxon>Bacteroidota</taxon>
        <taxon>Flavobacteriia</taxon>
        <taxon>Flavobacteriales</taxon>
        <taxon>Flavobacteriaceae</taxon>
        <taxon>Gelidibacter</taxon>
    </lineage>
</organism>
<dbReference type="Proteomes" id="UP000681315">
    <property type="component" value="Unassembled WGS sequence"/>
</dbReference>
<keyword evidence="2" id="KW-1185">Reference proteome</keyword>